<evidence type="ECO:0000313" key="1">
    <source>
        <dbReference type="EnsemblMetazoa" id="AMAM023891-PA"/>
    </source>
</evidence>
<protein>
    <submittedName>
        <fullName evidence="1">Uncharacterized protein</fullName>
    </submittedName>
</protein>
<accession>A0A182TC52</accession>
<reference evidence="1" key="2">
    <citation type="submission" date="2020-05" db="UniProtKB">
        <authorList>
            <consortium name="EnsemblMetazoa"/>
        </authorList>
    </citation>
    <scope>IDENTIFICATION</scope>
    <source>
        <strain evidence="1">maculatus3</strain>
    </source>
</reference>
<dbReference type="EnsemblMetazoa" id="AMAM023891-RA">
    <property type="protein sequence ID" value="AMAM023891-PA"/>
    <property type="gene ID" value="AMAM023891"/>
</dbReference>
<proteinExistence type="predicted"/>
<reference evidence="2" key="1">
    <citation type="submission" date="2013-09" db="EMBL/GenBank/DDBJ databases">
        <title>The Genome Sequence of Anopheles maculatus species B.</title>
        <authorList>
            <consortium name="The Broad Institute Genomics Platform"/>
            <person name="Neafsey D.E."/>
            <person name="Besansky N."/>
            <person name="Howell P."/>
            <person name="Walton C."/>
            <person name="Young S.K."/>
            <person name="Zeng Q."/>
            <person name="Gargeya S."/>
            <person name="Fitzgerald M."/>
            <person name="Haas B."/>
            <person name="Abouelleil A."/>
            <person name="Allen A.W."/>
            <person name="Alvarado L."/>
            <person name="Arachchi H.M."/>
            <person name="Berlin A.M."/>
            <person name="Chapman S.B."/>
            <person name="Gainer-Dewar J."/>
            <person name="Goldberg J."/>
            <person name="Griggs A."/>
            <person name="Gujja S."/>
            <person name="Hansen M."/>
            <person name="Howarth C."/>
            <person name="Imamovic A."/>
            <person name="Ireland A."/>
            <person name="Larimer J."/>
            <person name="McCowan C."/>
            <person name="Murphy C."/>
            <person name="Pearson M."/>
            <person name="Poon T.W."/>
            <person name="Priest M."/>
            <person name="Roberts A."/>
            <person name="Saif S."/>
            <person name="Shea T."/>
            <person name="Sisk P."/>
            <person name="Sykes S."/>
            <person name="Wortman J."/>
            <person name="Nusbaum C."/>
            <person name="Birren B."/>
        </authorList>
    </citation>
    <scope>NUCLEOTIDE SEQUENCE [LARGE SCALE GENOMIC DNA]</scope>
    <source>
        <strain evidence="2">maculatus3</strain>
    </source>
</reference>
<dbReference type="Proteomes" id="UP000075901">
    <property type="component" value="Unassembled WGS sequence"/>
</dbReference>
<organism evidence="1 2">
    <name type="scientific">Anopheles maculatus</name>
    <dbReference type="NCBI Taxonomy" id="74869"/>
    <lineage>
        <taxon>Eukaryota</taxon>
        <taxon>Metazoa</taxon>
        <taxon>Ecdysozoa</taxon>
        <taxon>Arthropoda</taxon>
        <taxon>Hexapoda</taxon>
        <taxon>Insecta</taxon>
        <taxon>Pterygota</taxon>
        <taxon>Neoptera</taxon>
        <taxon>Endopterygota</taxon>
        <taxon>Diptera</taxon>
        <taxon>Nematocera</taxon>
        <taxon>Culicoidea</taxon>
        <taxon>Culicidae</taxon>
        <taxon>Anophelinae</taxon>
        <taxon>Anopheles</taxon>
        <taxon>Anopheles maculatus group</taxon>
    </lineage>
</organism>
<sequence>MSCIGIYSNLSESPLGTGTTVPTLDSIGGGSALALGTPFHYPPVDGLSTLATGGTGGTGSSSSSTVGLLTTGGTAELGMSHWLSDGTVKSELRSPGLDANLAATATNLPLGSTAAHLDGTGLFCANPGSTAATLDALQSQSAAASNVYDHKSDYYNYYNSMQQYTPAFYSSAYGATAYGARTASTKIPSPNTY</sequence>
<keyword evidence="2" id="KW-1185">Reference proteome</keyword>
<dbReference type="AlphaFoldDB" id="A0A182TC52"/>
<name>A0A182TC52_9DIPT</name>
<dbReference type="VEuPathDB" id="VectorBase:AMAM023891"/>
<evidence type="ECO:0000313" key="2">
    <source>
        <dbReference type="Proteomes" id="UP000075901"/>
    </source>
</evidence>